<dbReference type="AlphaFoldDB" id="A0A558J4U7"/>
<keyword evidence="2" id="KW-0012">Acyltransferase</keyword>
<sequence>MEIIEITEYSDEVLSALNVLMPQLSPSAKPLDELALKNIINHPATHLLMAVENDAYFGTLSLVTFTISTGIKGWIDDVVVAEEARGKGVGELLSKHAIILARSLGAKTVDLTSRPSRVAANELYKKVGFHLRETNVYRYSYT</sequence>
<evidence type="ECO:0000256" key="2">
    <source>
        <dbReference type="ARBA" id="ARBA00023315"/>
    </source>
</evidence>
<dbReference type="Proteomes" id="UP000317288">
    <property type="component" value="Unassembled WGS sequence"/>
</dbReference>
<dbReference type="EMBL" id="VNFE01000005">
    <property type="protein sequence ID" value="TVU88653.1"/>
    <property type="molecule type" value="Genomic_DNA"/>
</dbReference>
<proteinExistence type="predicted"/>
<evidence type="ECO:0000259" key="3">
    <source>
        <dbReference type="PROSITE" id="PS51186"/>
    </source>
</evidence>
<dbReference type="PROSITE" id="PS51186">
    <property type="entry name" value="GNAT"/>
    <property type="match status" value="1"/>
</dbReference>
<comment type="caution">
    <text evidence="4">The sequence shown here is derived from an EMBL/GenBank/DDBJ whole genome shotgun (WGS) entry which is preliminary data.</text>
</comment>
<dbReference type="PANTHER" id="PTHR43877:SF2">
    <property type="entry name" value="AMINOALKYLPHOSPHONATE N-ACETYLTRANSFERASE-RELATED"/>
    <property type="match status" value="1"/>
</dbReference>
<dbReference type="InterPro" id="IPR000182">
    <property type="entry name" value="GNAT_dom"/>
</dbReference>
<dbReference type="CDD" id="cd04301">
    <property type="entry name" value="NAT_SF"/>
    <property type="match status" value="1"/>
</dbReference>
<reference evidence="4 5" key="1">
    <citation type="submission" date="2019-07" db="EMBL/GenBank/DDBJ databases">
        <title>Diversity of Bacteria from Kongsfjorden, Arctic.</title>
        <authorList>
            <person name="Yu Y."/>
        </authorList>
    </citation>
    <scope>NUCLEOTIDE SEQUENCE [LARGE SCALE GENOMIC DNA]</scope>
    <source>
        <strain evidence="4 5">SM1922</strain>
    </source>
</reference>
<dbReference type="SUPFAM" id="SSF55729">
    <property type="entry name" value="Acyl-CoA N-acyltransferases (Nat)"/>
    <property type="match status" value="1"/>
</dbReference>
<name>A0A558J4U7_9GAMM</name>
<keyword evidence="1 4" id="KW-0808">Transferase</keyword>
<dbReference type="InterPro" id="IPR016181">
    <property type="entry name" value="Acyl_CoA_acyltransferase"/>
</dbReference>
<dbReference type="Gene3D" id="3.40.630.30">
    <property type="match status" value="1"/>
</dbReference>
<dbReference type="RefSeq" id="WP_144813255.1">
    <property type="nucleotide sequence ID" value="NZ_VNFE01000005.1"/>
</dbReference>
<dbReference type="Pfam" id="PF00583">
    <property type="entry name" value="Acetyltransf_1"/>
    <property type="match status" value="1"/>
</dbReference>
<protein>
    <submittedName>
        <fullName evidence="4">GNAT family N-acetyltransferase</fullName>
    </submittedName>
</protein>
<feature type="domain" description="N-acetyltransferase" evidence="3">
    <location>
        <begin position="4"/>
        <end position="142"/>
    </location>
</feature>
<dbReference type="PANTHER" id="PTHR43877">
    <property type="entry name" value="AMINOALKYLPHOSPHONATE N-ACETYLTRANSFERASE-RELATED-RELATED"/>
    <property type="match status" value="1"/>
</dbReference>
<evidence type="ECO:0000256" key="1">
    <source>
        <dbReference type="ARBA" id="ARBA00022679"/>
    </source>
</evidence>
<dbReference type="GO" id="GO:0016747">
    <property type="term" value="F:acyltransferase activity, transferring groups other than amino-acyl groups"/>
    <property type="evidence" value="ECO:0007669"/>
    <property type="project" value="InterPro"/>
</dbReference>
<gene>
    <name evidence="4" type="ORF">FQP89_16510</name>
</gene>
<accession>A0A558J4U7</accession>
<organism evidence="4 5">
    <name type="scientific">Vreelandella titanicae</name>
    <dbReference type="NCBI Taxonomy" id="664683"/>
    <lineage>
        <taxon>Bacteria</taxon>
        <taxon>Pseudomonadati</taxon>
        <taxon>Pseudomonadota</taxon>
        <taxon>Gammaproteobacteria</taxon>
        <taxon>Oceanospirillales</taxon>
        <taxon>Halomonadaceae</taxon>
        <taxon>Vreelandella</taxon>
    </lineage>
</organism>
<evidence type="ECO:0000313" key="4">
    <source>
        <dbReference type="EMBL" id="TVU88653.1"/>
    </source>
</evidence>
<evidence type="ECO:0000313" key="5">
    <source>
        <dbReference type="Proteomes" id="UP000317288"/>
    </source>
</evidence>
<dbReference type="InterPro" id="IPR050832">
    <property type="entry name" value="Bact_Acetyltransf"/>
</dbReference>